<sequence length="143" mass="16592">MRSHSSPVFETTEAALQWAVEVLRRRRLPRNSRIWQELAPEMQAVEEAWVGTKNLLIPTDADERLDLALTVMEALEGLKETDSRVLKLWSMGDWADEGRLRAALAIQETMRRQGVRVRMSYRYTFEQVATATACTKKTAWRRK</sequence>
<evidence type="ECO:0000313" key="1">
    <source>
        <dbReference type="EMBL" id="TKW61268.1"/>
    </source>
</evidence>
<comment type="caution">
    <text evidence="1">The sequence shown here is derived from an EMBL/GenBank/DDBJ whole genome shotgun (WGS) entry which is preliminary data.</text>
</comment>
<dbReference type="EMBL" id="VAFM01000001">
    <property type="protein sequence ID" value="TKW61268.1"/>
    <property type="molecule type" value="Genomic_DNA"/>
</dbReference>
<reference evidence="1 2" key="1">
    <citation type="journal article" date="2017" name="Nat. Commun.">
        <title>In situ click chemistry generation of cyclooxygenase-2 inhibitors.</title>
        <authorList>
            <person name="Bhardwaj A."/>
            <person name="Kaur J."/>
            <person name="Wuest M."/>
            <person name="Wuest F."/>
        </authorList>
    </citation>
    <scope>NUCLEOTIDE SEQUENCE [LARGE SCALE GENOMIC DNA]</scope>
    <source>
        <strain evidence="1">S2_018_000_R2_106</strain>
    </source>
</reference>
<gene>
    <name evidence="1" type="ORF">DI628_01165</name>
</gene>
<accession>A0A6N4RDQ6</accession>
<dbReference type="Proteomes" id="UP000320948">
    <property type="component" value="Unassembled WGS sequence"/>
</dbReference>
<evidence type="ECO:0000313" key="2">
    <source>
        <dbReference type="Proteomes" id="UP000320948"/>
    </source>
</evidence>
<proteinExistence type="predicted"/>
<name>A0A6N4RDQ6_BLAVI</name>
<organism evidence="1 2">
    <name type="scientific">Blastochloris viridis</name>
    <name type="common">Rhodopseudomonas viridis</name>
    <dbReference type="NCBI Taxonomy" id="1079"/>
    <lineage>
        <taxon>Bacteria</taxon>
        <taxon>Pseudomonadati</taxon>
        <taxon>Pseudomonadota</taxon>
        <taxon>Alphaproteobacteria</taxon>
        <taxon>Hyphomicrobiales</taxon>
        <taxon>Blastochloridaceae</taxon>
        <taxon>Blastochloris</taxon>
    </lineage>
</organism>
<dbReference type="AlphaFoldDB" id="A0A6N4RDQ6"/>
<protein>
    <submittedName>
        <fullName evidence="1">Uncharacterized protein</fullName>
    </submittedName>
</protein>